<dbReference type="InterPro" id="IPR007080">
    <property type="entry name" value="RNA_pol_Rpb1_1"/>
</dbReference>
<dbReference type="GO" id="GO:0003899">
    <property type="term" value="F:DNA-directed RNA polymerase activity"/>
    <property type="evidence" value="ECO:0007669"/>
    <property type="project" value="UniProtKB-EC"/>
</dbReference>
<dbReference type="SMART" id="SM00663">
    <property type="entry name" value="RPOLA_N"/>
    <property type="match status" value="1"/>
</dbReference>
<comment type="catalytic activity">
    <reaction evidence="11">
        <text>RNA(n) + a ribonucleoside 5'-triphosphate = RNA(n+1) + diphosphate</text>
        <dbReference type="Rhea" id="RHEA:21248"/>
        <dbReference type="Rhea" id="RHEA-COMP:14527"/>
        <dbReference type="Rhea" id="RHEA-COMP:17342"/>
        <dbReference type="ChEBI" id="CHEBI:33019"/>
        <dbReference type="ChEBI" id="CHEBI:61557"/>
        <dbReference type="ChEBI" id="CHEBI:140395"/>
        <dbReference type="EC" id="2.7.7.6"/>
    </reaction>
</comment>
<dbReference type="InterPro" id="IPR007081">
    <property type="entry name" value="RNA_pol_Rpb1_5"/>
</dbReference>
<keyword evidence="6" id="KW-0479">Metal-binding</keyword>
<dbReference type="InterPro" id="IPR007066">
    <property type="entry name" value="RNA_pol_Rpb1_3"/>
</dbReference>
<proteinExistence type="inferred from homology"/>
<keyword evidence="5 11" id="KW-0548">Nucleotidyltransferase</keyword>
<dbReference type="SUPFAM" id="SSF64484">
    <property type="entry name" value="beta and beta-prime subunits of DNA dependent RNA-polymerase"/>
    <property type="match status" value="1"/>
</dbReference>
<evidence type="ECO:0000313" key="14">
    <source>
        <dbReference type="EMBL" id="KAH9507075.1"/>
    </source>
</evidence>
<keyword evidence="15" id="KW-1185">Reference proteome</keyword>
<evidence type="ECO:0000256" key="3">
    <source>
        <dbReference type="ARBA" id="ARBA00022478"/>
    </source>
</evidence>
<dbReference type="Pfam" id="PF00623">
    <property type="entry name" value="RNA_pol_Rpb1_2"/>
    <property type="match status" value="1"/>
</dbReference>
<evidence type="ECO:0000256" key="1">
    <source>
        <dbReference type="ARBA" id="ARBA00004123"/>
    </source>
</evidence>
<dbReference type="Gene3D" id="1.10.132.30">
    <property type="match status" value="1"/>
</dbReference>
<feature type="compositionally biased region" description="Basic and acidic residues" evidence="12">
    <location>
        <begin position="1411"/>
        <end position="1420"/>
    </location>
</feature>
<evidence type="ECO:0000256" key="9">
    <source>
        <dbReference type="ARBA" id="ARBA00023163"/>
    </source>
</evidence>
<dbReference type="Gene3D" id="2.40.40.20">
    <property type="match status" value="1"/>
</dbReference>
<dbReference type="Pfam" id="PF04997">
    <property type="entry name" value="RNA_pol_Rpb1_1"/>
    <property type="match status" value="1"/>
</dbReference>
<keyword evidence="10" id="KW-0539">Nucleus</keyword>
<dbReference type="InterPro" id="IPR044893">
    <property type="entry name" value="RNA_pol_Rpb1_clamp_domain"/>
</dbReference>
<feature type="compositionally biased region" description="Acidic residues" evidence="12">
    <location>
        <begin position="1456"/>
        <end position="1478"/>
    </location>
</feature>
<evidence type="ECO:0000256" key="8">
    <source>
        <dbReference type="ARBA" id="ARBA00022842"/>
    </source>
</evidence>
<dbReference type="Gene3D" id="3.30.70.2850">
    <property type="match status" value="1"/>
</dbReference>
<name>A0A922HTN3_DERFA</name>
<dbReference type="PANTHER" id="PTHR19376">
    <property type="entry name" value="DNA-DIRECTED RNA POLYMERASE"/>
    <property type="match status" value="1"/>
</dbReference>
<dbReference type="Gene3D" id="6.20.50.80">
    <property type="match status" value="1"/>
</dbReference>
<accession>A0A922HTN3</accession>
<dbReference type="CDD" id="cd01435">
    <property type="entry name" value="RNAP_I_RPA1_N"/>
    <property type="match status" value="1"/>
</dbReference>
<evidence type="ECO:0000313" key="15">
    <source>
        <dbReference type="Proteomes" id="UP000790347"/>
    </source>
</evidence>
<feature type="compositionally biased region" description="Acidic residues" evidence="12">
    <location>
        <begin position="1421"/>
        <end position="1441"/>
    </location>
</feature>
<dbReference type="Gene3D" id="3.30.1490.180">
    <property type="entry name" value="RNA polymerase ii"/>
    <property type="match status" value="1"/>
</dbReference>
<dbReference type="InterPro" id="IPR007083">
    <property type="entry name" value="RNA_pol_Rpb1_4"/>
</dbReference>
<keyword evidence="7" id="KW-0862">Zinc</keyword>
<comment type="similarity">
    <text evidence="2 11">Belongs to the RNA polymerase beta' chain family.</text>
</comment>
<dbReference type="EC" id="2.7.7.6" evidence="11"/>
<dbReference type="Gene3D" id="6.10.250.2940">
    <property type="match status" value="1"/>
</dbReference>
<dbReference type="FunFam" id="2.40.40.20:FF:000019">
    <property type="entry name" value="DNA-directed RNA polymerase II subunit RPB1"/>
    <property type="match status" value="1"/>
</dbReference>
<dbReference type="GO" id="GO:0003677">
    <property type="term" value="F:DNA binding"/>
    <property type="evidence" value="ECO:0007669"/>
    <property type="project" value="InterPro"/>
</dbReference>
<feature type="region of interest" description="Disordered" evidence="12">
    <location>
        <begin position="1827"/>
        <end position="1898"/>
    </location>
</feature>
<evidence type="ECO:0000256" key="4">
    <source>
        <dbReference type="ARBA" id="ARBA00022679"/>
    </source>
</evidence>
<dbReference type="InterPro" id="IPR006592">
    <property type="entry name" value="RNA_pol_N"/>
</dbReference>
<evidence type="ECO:0000256" key="11">
    <source>
        <dbReference type="RuleBase" id="RU004279"/>
    </source>
</evidence>
<dbReference type="Gene3D" id="4.10.860.120">
    <property type="entry name" value="RNA polymerase II, clamp domain"/>
    <property type="match status" value="1"/>
</dbReference>
<evidence type="ECO:0000256" key="7">
    <source>
        <dbReference type="ARBA" id="ARBA00022833"/>
    </source>
</evidence>
<comment type="caution">
    <text evidence="14">The sequence shown here is derived from an EMBL/GenBank/DDBJ whole genome shotgun (WGS) entry which is preliminary data.</text>
</comment>
<dbReference type="Pfam" id="PF04998">
    <property type="entry name" value="RNA_pol_Rpb1_5"/>
    <property type="match status" value="1"/>
</dbReference>
<evidence type="ECO:0000256" key="6">
    <source>
        <dbReference type="ARBA" id="ARBA00022723"/>
    </source>
</evidence>
<dbReference type="Pfam" id="PF04983">
    <property type="entry name" value="RNA_pol_Rpb1_3"/>
    <property type="match status" value="1"/>
</dbReference>
<feature type="region of interest" description="Disordered" evidence="12">
    <location>
        <begin position="174"/>
        <end position="194"/>
    </location>
</feature>
<keyword evidence="3 11" id="KW-0240">DNA-directed RNA polymerase</keyword>
<dbReference type="Proteomes" id="UP000790347">
    <property type="component" value="Unassembled WGS sequence"/>
</dbReference>
<evidence type="ECO:0000259" key="13">
    <source>
        <dbReference type="SMART" id="SM00663"/>
    </source>
</evidence>
<evidence type="ECO:0000256" key="5">
    <source>
        <dbReference type="ARBA" id="ARBA00022695"/>
    </source>
</evidence>
<dbReference type="GO" id="GO:0046872">
    <property type="term" value="F:metal ion binding"/>
    <property type="evidence" value="ECO:0007669"/>
    <property type="project" value="UniProtKB-KW"/>
</dbReference>
<keyword evidence="9 11" id="KW-0804">Transcription</keyword>
<dbReference type="InterPro" id="IPR038120">
    <property type="entry name" value="Rpb1_funnel_sf"/>
</dbReference>
<organism evidence="14 15">
    <name type="scientific">Dermatophagoides farinae</name>
    <name type="common">American house dust mite</name>
    <dbReference type="NCBI Taxonomy" id="6954"/>
    <lineage>
        <taxon>Eukaryota</taxon>
        <taxon>Metazoa</taxon>
        <taxon>Ecdysozoa</taxon>
        <taxon>Arthropoda</taxon>
        <taxon>Chelicerata</taxon>
        <taxon>Arachnida</taxon>
        <taxon>Acari</taxon>
        <taxon>Acariformes</taxon>
        <taxon>Sarcoptiformes</taxon>
        <taxon>Astigmata</taxon>
        <taxon>Psoroptidia</taxon>
        <taxon>Analgoidea</taxon>
        <taxon>Pyroglyphidae</taxon>
        <taxon>Dermatophagoidinae</taxon>
        <taxon>Dermatophagoides</taxon>
    </lineage>
</organism>
<evidence type="ECO:0000256" key="10">
    <source>
        <dbReference type="ARBA" id="ARBA00023242"/>
    </source>
</evidence>
<feature type="compositionally biased region" description="Basic residues" evidence="12">
    <location>
        <begin position="1882"/>
        <end position="1891"/>
    </location>
</feature>
<dbReference type="GO" id="GO:0006351">
    <property type="term" value="P:DNA-templated transcription"/>
    <property type="evidence" value="ECO:0007669"/>
    <property type="project" value="InterPro"/>
</dbReference>
<reference evidence="14" key="1">
    <citation type="submission" date="2013-05" db="EMBL/GenBank/DDBJ databases">
        <authorList>
            <person name="Yim A.K.Y."/>
            <person name="Chan T.F."/>
            <person name="Ji K.M."/>
            <person name="Liu X.Y."/>
            <person name="Zhou J.W."/>
            <person name="Li R.Q."/>
            <person name="Yang K.Y."/>
            <person name="Li J."/>
            <person name="Li M."/>
            <person name="Law P.T.W."/>
            <person name="Wu Y.L."/>
            <person name="Cai Z.L."/>
            <person name="Qin H."/>
            <person name="Bao Y."/>
            <person name="Leung R.K.K."/>
            <person name="Ng P.K.S."/>
            <person name="Zou J."/>
            <person name="Zhong X.J."/>
            <person name="Ran P.X."/>
            <person name="Zhong N.S."/>
            <person name="Liu Z.G."/>
            <person name="Tsui S.K.W."/>
        </authorList>
    </citation>
    <scope>NUCLEOTIDE SEQUENCE</scope>
    <source>
        <strain evidence="14">Derf</strain>
        <tissue evidence="14">Whole organism</tissue>
    </source>
</reference>
<comment type="function">
    <text evidence="11">DNA-dependent RNA polymerase catalyzes the transcription of DNA into RNA using the four ribonucleoside triphosphates as substrates.</text>
</comment>
<keyword evidence="8" id="KW-0460">Magnesium</keyword>
<gene>
    <name evidence="14" type="primary">POLR1A</name>
    <name evidence="14" type="ORF">DERF_011778</name>
</gene>
<comment type="subcellular location">
    <subcellularLocation>
        <location evidence="1">Nucleus</location>
    </subcellularLocation>
</comment>
<evidence type="ECO:0000256" key="12">
    <source>
        <dbReference type="SAM" id="MobiDB-lite"/>
    </source>
</evidence>
<keyword evidence="4 11" id="KW-0808">Transferase</keyword>
<reference evidence="14" key="2">
    <citation type="journal article" date="2022" name="Res Sq">
        <title>Comparative Genomics Reveals Insights into the Divergent Evolution of Astigmatic Mites and Household Pest Adaptations.</title>
        <authorList>
            <person name="Xiong Q."/>
            <person name="Wan A.T.-Y."/>
            <person name="Liu X.-Y."/>
            <person name="Fung C.S.-H."/>
            <person name="Xiao X."/>
            <person name="Malainual N."/>
            <person name="Hou J."/>
            <person name="Wang L."/>
            <person name="Wang M."/>
            <person name="Yang K."/>
            <person name="Cui Y."/>
            <person name="Leung E."/>
            <person name="Nong W."/>
            <person name="Shin S.-K."/>
            <person name="Au S."/>
            <person name="Jeong K.Y."/>
            <person name="Chew F.T."/>
            <person name="Hui J."/>
            <person name="Leung T.F."/>
            <person name="Tungtrongchitr A."/>
            <person name="Zhong N."/>
            <person name="Liu Z."/>
            <person name="Tsui S."/>
        </authorList>
    </citation>
    <scope>NUCLEOTIDE SEQUENCE</scope>
    <source>
        <strain evidence="14">Derf</strain>
        <tissue evidence="14">Whole organism</tissue>
    </source>
</reference>
<dbReference type="InterPro" id="IPR015699">
    <property type="entry name" value="DNA-dir_RNA_pol1_lsu_N"/>
</dbReference>
<feature type="region of interest" description="Disordered" evidence="12">
    <location>
        <begin position="1376"/>
        <end position="1486"/>
    </location>
</feature>
<sequence>MNHSTSQIAAVTFKLFGENEAKKLSVLPITNVHVFDPLGHPLDNSLADTSLGPLKRNDFCKTCGLTDSECLGHFGHIQLPLPVFNPFLLKHVFQVLKMFCFNCHRLLFTPFNVEIYIAQLRALDLGLDYILDDILQYANDISQSTKGFDWSSFEGKTFLRTKLTTLINSECRNQKKKNSMKTNDKPMDDNDNDDDDGIVQLESVEIINSKNVIEKKQHLFKDLISMKMIKPTKVCMNCNSKKRGLNVINKSSIVMTTGIRSKNVNDMDETIGIENRTSMAIEMKGKSYLTPVQAREHLRKLWLNEKDVLIRLFPFLNIDFNPDNAISNDECECPMDVFFWETIIVTPNRFRPLKHMNGKSFEHHQTAALGDLMLVAKSLEIALENAKKTNGDNNIERFYRKWLRLQILCNRIYDIGMDNLPDKKSLGVKQILEKKEGLMRKNMMGKRVNFAARSVISPDPYIMADEIGVPLVFATRLSYPQPVTDWNVKQLQEMIINGPNQHPGALSITYEDGYTVRLKPDDINQRRSIAATLQPSSFHHNQAMQGVKIVNRHLISGDVLLLNRQPTLHKPSIMAHRAHVLPKEKTLRLHYANCKCYNADFDGDEMNAHFPQSELARSEAYNIASVNYQFLVPKDGSPLSGLIQDHIVAGVLLSTRGRFFNKKDYQELIYGALSFLTNKSIKFLPPTILKPECLWSGKQIISTLLLNIIPANKPLPTFQIEYPWTVGGPLGEKDMCESQVIFHHGELLCGIMDKVSFGANKNGLIHVCYELYGGDIHSRLLTAIARLCTNYLQSYHGFTLGIHDILVKSKPDSKRKKIIRTSKSLGMNAIGEAFQIPFDSDDNMVMSKFREAHTARDNDFMMKQLDAAYKSQTDSLNNQITQICMPKGLVKSFPANNLQMMIQTGAKGGSVNAIQISCLLGQIELEGRRIPLMMSGRTLPSFRPYETQPRAGGFVTGRFLSGIRPQEFFFHCMAGREGLIDTAVKTSRSGYLQRCLIKHLEGLIVNYDLTVRDSEGSVIQWLYGEDGLDILKSQSLKKPFFPTILNNREALKASKDEIKKLTLIRNPNLMKQIQRVRKFQKSNTKSTKISSSLSPFLMFEQEKCQNNSLITKDELKKMWYDQDDKQRLLSIKTIMKPIDPLIPEYRPDLNLGATSEMLDKIVNDYVYTDLKNQSKNVVNEFRQTVNVCYMRSLCSPGEAVGLLAAQSIGEPSTQMTLNTFHFAGRGEMNVTLGVPRLRELLVTASSNISTPSMDIPFRTDIDANVNIEEEAENVRLRLNAVRLKDVLEFVDINEHIEVGSSNSFGDRSRIYTIRFGFLPKSYYKRRYFTTPSKILHYVETTFIRHFIDALNRRLRLLTQSSGLFDTKNTRLRSSIGQMKKKTIIDGDEEEMMQQENDENGGSDDGNNNDNDDSKKKKPLLDDDNDDEDEDFDDYDVDEGEGDTVAMRQRSRLNQEQEYEEPDQEEIEDQDDDIDDINDDEHKSQLFNDNDNQYADILYNLVHNPIIKSEQIDDDDDVTAEKNVSLREHRLAEKQKNLEAMAEERKKRVLNKSPGCIMDYSFDTSRELWCEFQLKFPLISAKLDLRTIVEEEAFRAFIHRVGRIDRAFLVKDNDAAQKGQSFCKLIKTEGVSVPQVVEFERFLDLRRIYTNDMHAVARTYGIEAARAALIREIKNVFAVYGISVDGRHLSLIADHMTFTGTIKGMNRGAMDGISPLQAMTFETTTNFLKNSLLLGLKDDLQSPSSRLVIGRPTVVGTGLFETRLKPKMVSEMIKPDLRLSTSLQRHHTSTSFLGQPSTSRSLFDRFSNVDNRQSSSFLSPSMFSPNLFSTARKDKSNKNRKRSKPDVSNDDEDNNGDKTGSSISIKKEINSDVEESVTPPATKKVRKSKKLLIKSEFDD</sequence>
<feature type="compositionally biased region" description="Acidic residues" evidence="12">
    <location>
        <begin position="1385"/>
        <end position="1401"/>
    </location>
</feature>
<dbReference type="Pfam" id="PF05000">
    <property type="entry name" value="RNA_pol_Rpb1_4"/>
    <property type="match status" value="1"/>
</dbReference>
<dbReference type="Gene3D" id="1.10.274.100">
    <property type="entry name" value="RNA polymerase Rpb1, domain 3"/>
    <property type="match status" value="1"/>
</dbReference>
<protein>
    <recommendedName>
        <fullName evidence="11">DNA-directed RNA polymerase subunit</fullName>
        <ecNumber evidence="11">2.7.7.6</ecNumber>
    </recommendedName>
</protein>
<evidence type="ECO:0000256" key="2">
    <source>
        <dbReference type="ARBA" id="ARBA00006460"/>
    </source>
</evidence>
<dbReference type="InterPro" id="IPR000722">
    <property type="entry name" value="RNA_pol_asu"/>
</dbReference>
<dbReference type="PANTHER" id="PTHR19376:SF11">
    <property type="entry name" value="DNA-DIRECTED RNA POLYMERASE I SUBUNIT RPA1"/>
    <property type="match status" value="1"/>
</dbReference>
<dbReference type="InterPro" id="IPR042102">
    <property type="entry name" value="RNA_pol_Rpb1_3_sf"/>
</dbReference>
<dbReference type="GO" id="GO:0005736">
    <property type="term" value="C:RNA polymerase I complex"/>
    <property type="evidence" value="ECO:0007669"/>
    <property type="project" value="TreeGrafter"/>
</dbReference>
<feature type="domain" description="RNA polymerase N-terminal" evidence="13">
    <location>
        <begin position="336"/>
        <end position="654"/>
    </location>
</feature>
<dbReference type="InterPro" id="IPR045867">
    <property type="entry name" value="DNA-dir_RpoC_beta_prime"/>
</dbReference>
<dbReference type="EMBL" id="ASGP02000005">
    <property type="protein sequence ID" value="KAH9507075.1"/>
    <property type="molecule type" value="Genomic_DNA"/>
</dbReference>